<dbReference type="FunFam" id="3.30.70.330:FF:000001">
    <property type="entry name" value="50S ribosomal protein L23"/>
    <property type="match status" value="1"/>
</dbReference>
<dbReference type="FunCoup" id="H1XVI0">
    <property type="interactions" value="517"/>
</dbReference>
<dbReference type="Proteomes" id="UP000183868">
    <property type="component" value="Chromosome"/>
</dbReference>
<evidence type="ECO:0000313" key="8">
    <source>
        <dbReference type="EMBL" id="EHO41738.1"/>
    </source>
</evidence>
<dbReference type="NCBIfam" id="NF004359">
    <property type="entry name" value="PRK05738.1-3"/>
    <property type="match status" value="1"/>
</dbReference>
<evidence type="ECO:0000313" key="7">
    <source>
        <dbReference type="EMBL" id="APF17655.1"/>
    </source>
</evidence>
<evidence type="ECO:0000313" key="9">
    <source>
        <dbReference type="Proteomes" id="UP000004671"/>
    </source>
</evidence>
<keyword evidence="9" id="KW-1185">Reference proteome</keyword>
<dbReference type="RefSeq" id="WP_006928913.1">
    <property type="nucleotide sequence ID" value="NZ_CM001402.1"/>
</dbReference>
<reference evidence="8 9" key="1">
    <citation type="submission" date="2011-09" db="EMBL/GenBank/DDBJ databases">
        <title>The permanent draft genome of Caldithrix abyssi DSM 13497.</title>
        <authorList>
            <consortium name="US DOE Joint Genome Institute (JGI-PGF)"/>
            <person name="Lucas S."/>
            <person name="Han J."/>
            <person name="Lapidus A."/>
            <person name="Bruce D."/>
            <person name="Goodwin L."/>
            <person name="Pitluck S."/>
            <person name="Peters L."/>
            <person name="Kyrpides N."/>
            <person name="Mavromatis K."/>
            <person name="Ivanova N."/>
            <person name="Mikhailova N."/>
            <person name="Chertkov O."/>
            <person name="Detter J.C."/>
            <person name="Tapia R."/>
            <person name="Han C."/>
            <person name="Land M."/>
            <person name="Hauser L."/>
            <person name="Markowitz V."/>
            <person name="Cheng J.-F."/>
            <person name="Hugenholtz P."/>
            <person name="Woyke T."/>
            <person name="Wu D."/>
            <person name="Spring S."/>
            <person name="Brambilla E."/>
            <person name="Klenk H.-P."/>
            <person name="Eisen J.A."/>
        </authorList>
    </citation>
    <scope>NUCLEOTIDE SEQUENCE [LARGE SCALE GENOMIC DNA]</scope>
    <source>
        <strain evidence="8 9">DSM 13497</strain>
    </source>
</reference>
<dbReference type="AlphaFoldDB" id="H1XVI0"/>
<dbReference type="InterPro" id="IPR012678">
    <property type="entry name" value="Ribosomal_uL23/eL15/eS24_sf"/>
</dbReference>
<dbReference type="GO" id="GO:1990904">
    <property type="term" value="C:ribonucleoprotein complex"/>
    <property type="evidence" value="ECO:0007669"/>
    <property type="project" value="UniProtKB-KW"/>
</dbReference>
<evidence type="ECO:0000256" key="4">
    <source>
        <dbReference type="ARBA" id="ARBA00022980"/>
    </source>
</evidence>
<protein>
    <recommendedName>
        <fullName evidence="6">Large ribosomal subunit protein uL23</fullName>
    </recommendedName>
</protein>
<dbReference type="GO" id="GO:0006412">
    <property type="term" value="P:translation"/>
    <property type="evidence" value="ECO:0007669"/>
    <property type="project" value="UniProtKB-UniRule"/>
</dbReference>
<organism evidence="8 9">
    <name type="scientific">Caldithrix abyssi DSM 13497</name>
    <dbReference type="NCBI Taxonomy" id="880073"/>
    <lineage>
        <taxon>Bacteria</taxon>
        <taxon>Pseudomonadati</taxon>
        <taxon>Calditrichota</taxon>
        <taxon>Calditrichia</taxon>
        <taxon>Calditrichales</taxon>
        <taxon>Calditrichaceae</taxon>
        <taxon>Caldithrix</taxon>
    </lineage>
</organism>
<accession>H1XVI0</accession>
<dbReference type="GO" id="GO:0003735">
    <property type="term" value="F:structural constituent of ribosome"/>
    <property type="evidence" value="ECO:0007669"/>
    <property type="project" value="InterPro"/>
</dbReference>
<keyword evidence="3 6" id="KW-0694">RNA-binding</keyword>
<proteinExistence type="inferred from homology"/>
<dbReference type="PANTHER" id="PTHR11620">
    <property type="entry name" value="60S RIBOSOMAL PROTEIN L23A"/>
    <property type="match status" value="1"/>
</dbReference>
<dbReference type="EMBL" id="CM001402">
    <property type="protein sequence ID" value="EHO41738.1"/>
    <property type="molecule type" value="Genomic_DNA"/>
</dbReference>
<dbReference type="GO" id="GO:0019843">
    <property type="term" value="F:rRNA binding"/>
    <property type="evidence" value="ECO:0007669"/>
    <property type="project" value="UniProtKB-UniRule"/>
</dbReference>
<dbReference type="SUPFAM" id="SSF54189">
    <property type="entry name" value="Ribosomal proteins S24e, L23 and L15e"/>
    <property type="match status" value="1"/>
</dbReference>
<evidence type="ECO:0000256" key="2">
    <source>
        <dbReference type="ARBA" id="ARBA00022730"/>
    </source>
</evidence>
<dbReference type="KEGG" id="caby:Cabys_904"/>
<keyword evidence="4 6" id="KW-0689">Ribosomal protein</keyword>
<gene>
    <name evidence="6 7" type="primary">rplW</name>
    <name evidence="7" type="ORF">Cabys_904</name>
    <name evidence="8" type="ORF">Calab_2128</name>
</gene>
<dbReference type="PaxDb" id="880073-Calab_2128"/>
<dbReference type="InterPro" id="IPR013025">
    <property type="entry name" value="Ribosomal_uL23-like"/>
</dbReference>
<dbReference type="HOGENOM" id="CLU_037562_3_0_0"/>
<evidence type="ECO:0000256" key="1">
    <source>
        <dbReference type="ARBA" id="ARBA00006700"/>
    </source>
</evidence>
<evidence type="ECO:0000313" key="10">
    <source>
        <dbReference type="Proteomes" id="UP000183868"/>
    </source>
</evidence>
<keyword evidence="2 6" id="KW-0699">rRNA-binding</keyword>
<dbReference type="eggNOG" id="COG0089">
    <property type="taxonomic scope" value="Bacteria"/>
</dbReference>
<dbReference type="EMBL" id="CP018099">
    <property type="protein sequence ID" value="APF17655.1"/>
    <property type="molecule type" value="Genomic_DNA"/>
</dbReference>
<dbReference type="Pfam" id="PF00276">
    <property type="entry name" value="Ribosomal_L23"/>
    <property type="match status" value="1"/>
</dbReference>
<evidence type="ECO:0000256" key="5">
    <source>
        <dbReference type="ARBA" id="ARBA00023274"/>
    </source>
</evidence>
<dbReference type="NCBIfam" id="NF004363">
    <property type="entry name" value="PRK05738.2-4"/>
    <property type="match status" value="1"/>
</dbReference>
<dbReference type="Proteomes" id="UP000004671">
    <property type="component" value="Chromosome"/>
</dbReference>
<dbReference type="HAMAP" id="MF_01369_B">
    <property type="entry name" value="Ribosomal_uL23_B"/>
    <property type="match status" value="1"/>
</dbReference>
<dbReference type="GO" id="GO:0005840">
    <property type="term" value="C:ribosome"/>
    <property type="evidence" value="ECO:0007669"/>
    <property type="project" value="UniProtKB-KW"/>
</dbReference>
<reference evidence="7 10" key="2">
    <citation type="submission" date="2016-11" db="EMBL/GenBank/DDBJ databases">
        <title>Genomic analysis of Caldithrix abyssi and proposal of a novel bacterial phylum Caldithrichaeota.</title>
        <authorList>
            <person name="Kublanov I."/>
            <person name="Sigalova O."/>
            <person name="Gavrilov S."/>
            <person name="Lebedinsky A."/>
            <person name="Ivanova N."/>
            <person name="Daum C."/>
            <person name="Reddy T."/>
            <person name="Klenk H.P."/>
            <person name="Goker M."/>
            <person name="Reva O."/>
            <person name="Miroshnichenko M."/>
            <person name="Kyprides N."/>
            <person name="Woyke T."/>
            <person name="Gelfand M."/>
        </authorList>
    </citation>
    <scope>NUCLEOTIDE SEQUENCE [LARGE SCALE GENOMIC DNA]</scope>
    <source>
        <strain evidence="7 10">LF13</strain>
    </source>
</reference>
<dbReference type="NCBIfam" id="NF004366">
    <property type="entry name" value="PRK05738.3-2"/>
    <property type="match status" value="1"/>
</dbReference>
<dbReference type="InterPro" id="IPR012677">
    <property type="entry name" value="Nucleotide-bd_a/b_plait_sf"/>
</dbReference>
<dbReference type="Gene3D" id="3.30.70.330">
    <property type="match status" value="1"/>
</dbReference>
<comment type="subunit">
    <text evidence="6">Part of the 50S ribosomal subunit. Contacts protein L29, and trigger factor when it is bound to the ribosome.</text>
</comment>
<comment type="similarity">
    <text evidence="1 6">Belongs to the universal ribosomal protein uL23 family.</text>
</comment>
<comment type="function">
    <text evidence="6">One of the early assembly proteins it binds 23S rRNA. One of the proteins that surrounds the polypeptide exit tunnel on the outside of the ribosome. Forms the main docking site for trigger factor binding to the ribosome.</text>
</comment>
<dbReference type="STRING" id="880073.Cabys_904"/>
<evidence type="ECO:0000256" key="3">
    <source>
        <dbReference type="ARBA" id="ARBA00022884"/>
    </source>
</evidence>
<evidence type="ECO:0000256" key="6">
    <source>
        <dbReference type="HAMAP-Rule" id="MF_01369"/>
    </source>
</evidence>
<keyword evidence="5 6" id="KW-0687">Ribonucleoprotein</keyword>
<dbReference type="OrthoDB" id="9793353at2"/>
<sequence length="99" mass="11483">MKEKQILIAPVFTEKMARLQDEENKYAFKVNLNANKIEIKQAVEKKFGVKVKSVRTMVVYGKKRTQLTRAGRFEGRRPTWKKAIVTLHEGETIDLFTNA</sequence>
<name>H1XVI0_CALAY</name>